<evidence type="ECO:0000256" key="3">
    <source>
        <dbReference type="ARBA" id="ARBA00022630"/>
    </source>
</evidence>
<keyword evidence="8" id="KW-1185">Reference proteome</keyword>
<dbReference type="GO" id="GO:0006555">
    <property type="term" value="P:methionine metabolic process"/>
    <property type="evidence" value="ECO:0007669"/>
    <property type="project" value="InterPro"/>
</dbReference>
<reference evidence="7 8" key="1">
    <citation type="submission" date="2017-06" db="EMBL/GenBank/DDBJ databases">
        <authorList>
            <person name="Kim H.J."/>
            <person name="Triplett B.A."/>
        </authorList>
    </citation>
    <scope>NUCLEOTIDE SEQUENCE [LARGE SCALE GENOMIC DNA]</scope>
    <source>
        <strain evidence="7">FRACA_ARgP5</strain>
    </source>
</reference>
<dbReference type="GO" id="GO:0035999">
    <property type="term" value="P:tetrahydrofolate interconversion"/>
    <property type="evidence" value="ECO:0007669"/>
    <property type="project" value="UniProtKB-UniPathway"/>
</dbReference>
<dbReference type="AlphaFoldDB" id="A0A2I2KZH2"/>
<evidence type="ECO:0000256" key="6">
    <source>
        <dbReference type="RuleBase" id="RU003862"/>
    </source>
</evidence>
<protein>
    <recommendedName>
        <fullName evidence="6">Methylenetetrahydrofolate reductase</fullName>
    </recommendedName>
</protein>
<dbReference type="UniPathway" id="UPA00193"/>
<proteinExistence type="inferred from homology"/>
<accession>A0A2I2KZH2</accession>
<dbReference type="Gene3D" id="3.20.20.220">
    <property type="match status" value="1"/>
</dbReference>
<evidence type="ECO:0000256" key="5">
    <source>
        <dbReference type="ARBA" id="ARBA00023002"/>
    </source>
</evidence>
<sequence>MEAALTEQAVARNEIGSASRGTSTNGFELICEIEPPTRPDLTHARHQIGVLAPVADAFLIPDNHLGRATVSSIAVAHEVQAMGGHSIACVNSRDRNLLGFRRDLLTAAAYGVGEFLFVQGDKPTAGNRTGDLTVRAMIEEVRAVADDPVYAGRPPFRVGTAAGLRALPAWKHAADFVFVQVSYSVDALLRWRDTHPIDRPVYAGVMVLASAGMARRLATTIPDIDIPTDLVERVERDQAAGVDAACEQILRLRDSAAFAGVHLVPVSRYRQVAAHLEGLL</sequence>
<evidence type="ECO:0000256" key="1">
    <source>
        <dbReference type="ARBA" id="ARBA00001974"/>
    </source>
</evidence>
<evidence type="ECO:0000313" key="8">
    <source>
        <dbReference type="Proteomes" id="UP000234331"/>
    </source>
</evidence>
<evidence type="ECO:0000313" key="7">
    <source>
        <dbReference type="EMBL" id="SNQ51064.1"/>
    </source>
</evidence>
<comment type="pathway">
    <text evidence="2 6">One-carbon metabolism; tetrahydrofolate interconversion.</text>
</comment>
<dbReference type="Proteomes" id="UP000234331">
    <property type="component" value="Unassembled WGS sequence"/>
</dbReference>
<gene>
    <name evidence="7" type="ORF">FRACA_60050</name>
</gene>
<dbReference type="EMBL" id="FZMO01000525">
    <property type="protein sequence ID" value="SNQ51064.1"/>
    <property type="molecule type" value="Genomic_DNA"/>
</dbReference>
<comment type="cofactor">
    <cofactor evidence="1 6">
        <name>FAD</name>
        <dbReference type="ChEBI" id="CHEBI:57692"/>
    </cofactor>
</comment>
<organism evidence="7 8">
    <name type="scientific">Frankia canadensis</name>
    <dbReference type="NCBI Taxonomy" id="1836972"/>
    <lineage>
        <taxon>Bacteria</taxon>
        <taxon>Bacillati</taxon>
        <taxon>Actinomycetota</taxon>
        <taxon>Actinomycetes</taxon>
        <taxon>Frankiales</taxon>
        <taxon>Frankiaceae</taxon>
        <taxon>Frankia</taxon>
    </lineage>
</organism>
<evidence type="ECO:0000256" key="4">
    <source>
        <dbReference type="ARBA" id="ARBA00022827"/>
    </source>
</evidence>
<keyword evidence="3 6" id="KW-0285">Flavoprotein</keyword>
<keyword evidence="5 6" id="KW-0560">Oxidoreductase</keyword>
<keyword evidence="4 6" id="KW-0274">FAD</keyword>
<evidence type="ECO:0000256" key="2">
    <source>
        <dbReference type="ARBA" id="ARBA00004777"/>
    </source>
</evidence>
<dbReference type="InterPro" id="IPR029041">
    <property type="entry name" value="FAD-linked_oxidoreductase-like"/>
</dbReference>
<name>A0A2I2KZH2_9ACTN</name>
<dbReference type="Pfam" id="PF02219">
    <property type="entry name" value="MTHFR"/>
    <property type="match status" value="1"/>
</dbReference>
<dbReference type="SUPFAM" id="SSF51730">
    <property type="entry name" value="FAD-linked oxidoreductase"/>
    <property type="match status" value="1"/>
</dbReference>
<comment type="similarity">
    <text evidence="6">Belongs to the methylenetetrahydrofolate reductase family.</text>
</comment>
<dbReference type="GO" id="GO:0004489">
    <property type="term" value="F:methylenetetrahydrofolate reductase [NAD(P)H] activity"/>
    <property type="evidence" value="ECO:0007669"/>
    <property type="project" value="InterPro"/>
</dbReference>
<dbReference type="InterPro" id="IPR003171">
    <property type="entry name" value="Mehydrof_redctse-like"/>
</dbReference>